<keyword evidence="1 2" id="KW-0539">Nucleus</keyword>
<evidence type="ECO:0000256" key="1">
    <source>
        <dbReference type="PROSITE-ProRule" id="PRU00108"/>
    </source>
</evidence>
<evidence type="ECO:0000256" key="2">
    <source>
        <dbReference type="RuleBase" id="RU000682"/>
    </source>
</evidence>
<dbReference type="EMBL" id="MCGO01000003">
    <property type="protein sequence ID" value="ORY52311.1"/>
    <property type="molecule type" value="Genomic_DNA"/>
</dbReference>
<evidence type="ECO:0000313" key="4">
    <source>
        <dbReference type="EMBL" id="ORY52311.1"/>
    </source>
</evidence>
<proteinExistence type="predicted"/>
<dbReference type="Proteomes" id="UP000193642">
    <property type="component" value="Unassembled WGS sequence"/>
</dbReference>
<gene>
    <name evidence="4" type="ORF">BCR33DRAFT_315035</name>
</gene>
<comment type="subcellular location">
    <subcellularLocation>
        <location evidence="1 2">Nucleus</location>
    </subcellularLocation>
</comment>
<dbReference type="CDD" id="cd00086">
    <property type="entry name" value="homeodomain"/>
    <property type="match status" value="1"/>
</dbReference>
<dbReference type="Pfam" id="PF00046">
    <property type="entry name" value="Homeodomain"/>
    <property type="match status" value="1"/>
</dbReference>
<organism evidence="4 5">
    <name type="scientific">Rhizoclosmatium globosum</name>
    <dbReference type="NCBI Taxonomy" id="329046"/>
    <lineage>
        <taxon>Eukaryota</taxon>
        <taxon>Fungi</taxon>
        <taxon>Fungi incertae sedis</taxon>
        <taxon>Chytridiomycota</taxon>
        <taxon>Chytridiomycota incertae sedis</taxon>
        <taxon>Chytridiomycetes</taxon>
        <taxon>Chytridiales</taxon>
        <taxon>Chytriomycetaceae</taxon>
        <taxon>Rhizoclosmatium</taxon>
    </lineage>
</organism>
<dbReference type="AlphaFoldDB" id="A0A1Y2CZ56"/>
<dbReference type="InterPro" id="IPR009057">
    <property type="entry name" value="Homeodomain-like_sf"/>
</dbReference>
<evidence type="ECO:0000313" key="5">
    <source>
        <dbReference type="Proteomes" id="UP000193642"/>
    </source>
</evidence>
<dbReference type="GO" id="GO:0005634">
    <property type="term" value="C:nucleus"/>
    <property type="evidence" value="ECO:0007669"/>
    <property type="project" value="UniProtKB-SubCell"/>
</dbReference>
<dbReference type="SMART" id="SM00389">
    <property type="entry name" value="HOX"/>
    <property type="match status" value="1"/>
</dbReference>
<evidence type="ECO:0000259" key="3">
    <source>
        <dbReference type="PROSITE" id="PS50071"/>
    </source>
</evidence>
<dbReference type="InterPro" id="IPR001356">
    <property type="entry name" value="HD"/>
</dbReference>
<dbReference type="Gene3D" id="1.10.10.60">
    <property type="entry name" value="Homeodomain-like"/>
    <property type="match status" value="1"/>
</dbReference>
<sequence length="169" mass="19097">MPHSFPHLSTNVSITVMNNTQLKLSLQLMADSESMISDTSSFRSLKTYQSVNTAQPSLPSFTDMGFHLFYLKSHRYFALPSEIVTFLPNYIQPTTEQPVKIESSVDKSPRKRTSLLPTQVSVLEGEFSLNAYPSYFKHSELVTRLAMSRAQVRNWFAVSPFACFLCGSL</sequence>
<name>A0A1Y2CZ56_9FUNG</name>
<dbReference type="PROSITE" id="PS50071">
    <property type="entry name" value="HOMEOBOX_2"/>
    <property type="match status" value="1"/>
</dbReference>
<keyword evidence="5" id="KW-1185">Reference proteome</keyword>
<dbReference type="GO" id="GO:0003677">
    <property type="term" value="F:DNA binding"/>
    <property type="evidence" value="ECO:0007669"/>
    <property type="project" value="UniProtKB-UniRule"/>
</dbReference>
<feature type="DNA-binding region" description="Homeobox" evidence="1">
    <location>
        <begin position="108"/>
        <end position="157"/>
    </location>
</feature>
<keyword evidence="1 2" id="KW-0371">Homeobox</keyword>
<feature type="domain" description="Homeobox" evidence="3">
    <location>
        <begin position="106"/>
        <end position="156"/>
    </location>
</feature>
<comment type="caution">
    <text evidence="4">The sequence shown here is derived from an EMBL/GenBank/DDBJ whole genome shotgun (WGS) entry which is preliminary data.</text>
</comment>
<accession>A0A1Y2CZ56</accession>
<protein>
    <recommendedName>
        <fullName evidence="3">Homeobox domain-containing protein</fullName>
    </recommendedName>
</protein>
<keyword evidence="1 2" id="KW-0238">DNA-binding</keyword>
<reference evidence="4 5" key="1">
    <citation type="submission" date="2016-07" db="EMBL/GenBank/DDBJ databases">
        <title>Pervasive Adenine N6-methylation of Active Genes in Fungi.</title>
        <authorList>
            <consortium name="DOE Joint Genome Institute"/>
            <person name="Mondo S.J."/>
            <person name="Dannebaum R.O."/>
            <person name="Kuo R.C."/>
            <person name="Labutti K."/>
            <person name="Haridas S."/>
            <person name="Kuo A."/>
            <person name="Salamov A."/>
            <person name="Ahrendt S.R."/>
            <person name="Lipzen A."/>
            <person name="Sullivan W."/>
            <person name="Andreopoulos W.B."/>
            <person name="Clum A."/>
            <person name="Lindquist E."/>
            <person name="Daum C."/>
            <person name="Ramamoorthy G.K."/>
            <person name="Gryganskyi A."/>
            <person name="Culley D."/>
            <person name="Magnuson J.K."/>
            <person name="James T.Y."/>
            <person name="O'Malley M.A."/>
            <person name="Stajich J.E."/>
            <person name="Spatafora J.W."/>
            <person name="Visel A."/>
            <person name="Grigoriev I.V."/>
        </authorList>
    </citation>
    <scope>NUCLEOTIDE SEQUENCE [LARGE SCALE GENOMIC DNA]</scope>
    <source>
        <strain evidence="4 5">JEL800</strain>
    </source>
</reference>
<dbReference type="SUPFAM" id="SSF46689">
    <property type="entry name" value="Homeodomain-like"/>
    <property type="match status" value="1"/>
</dbReference>